<feature type="chain" id="PRO_5041371547" evidence="1">
    <location>
        <begin position="19"/>
        <end position="127"/>
    </location>
</feature>
<organism evidence="2 3">
    <name type="scientific">Colletotrichum spaethianum</name>
    <dbReference type="NCBI Taxonomy" id="700344"/>
    <lineage>
        <taxon>Eukaryota</taxon>
        <taxon>Fungi</taxon>
        <taxon>Dikarya</taxon>
        <taxon>Ascomycota</taxon>
        <taxon>Pezizomycotina</taxon>
        <taxon>Sordariomycetes</taxon>
        <taxon>Hypocreomycetidae</taxon>
        <taxon>Glomerellales</taxon>
        <taxon>Glomerellaceae</taxon>
        <taxon>Colletotrichum</taxon>
        <taxon>Colletotrichum spaethianum species complex</taxon>
    </lineage>
</organism>
<dbReference type="EMBL" id="BQXU01000002">
    <property type="protein sequence ID" value="GKT41031.1"/>
    <property type="molecule type" value="Genomic_DNA"/>
</dbReference>
<proteinExistence type="predicted"/>
<name>A0AA37P4F0_9PEZI</name>
<evidence type="ECO:0000256" key="1">
    <source>
        <dbReference type="SAM" id="SignalP"/>
    </source>
</evidence>
<feature type="signal peptide" evidence="1">
    <location>
        <begin position="1"/>
        <end position="18"/>
    </location>
</feature>
<keyword evidence="1" id="KW-0732">Signal</keyword>
<reference evidence="2 3" key="1">
    <citation type="submission" date="2022-03" db="EMBL/GenBank/DDBJ databases">
        <title>Genome data of Colletotrichum spp.</title>
        <authorList>
            <person name="Utami Y.D."/>
            <person name="Hiruma K."/>
        </authorList>
    </citation>
    <scope>NUCLEOTIDE SEQUENCE [LARGE SCALE GENOMIC DNA]</scope>
    <source>
        <strain evidence="2 3">MAFF 239500</strain>
    </source>
</reference>
<gene>
    <name evidence="2" type="ORF">ColSpa_01212</name>
</gene>
<keyword evidence="3" id="KW-1185">Reference proteome</keyword>
<dbReference type="AlphaFoldDB" id="A0AA37P4F0"/>
<dbReference type="RefSeq" id="XP_049123381.1">
    <property type="nucleotide sequence ID" value="XM_049267424.1"/>
</dbReference>
<comment type="caution">
    <text evidence="2">The sequence shown here is derived from an EMBL/GenBank/DDBJ whole genome shotgun (WGS) entry which is preliminary data.</text>
</comment>
<dbReference type="Proteomes" id="UP001055115">
    <property type="component" value="Unassembled WGS sequence"/>
</dbReference>
<dbReference type="GeneID" id="73322014"/>
<evidence type="ECO:0000313" key="2">
    <source>
        <dbReference type="EMBL" id="GKT41031.1"/>
    </source>
</evidence>
<evidence type="ECO:0000313" key="3">
    <source>
        <dbReference type="Proteomes" id="UP001055115"/>
    </source>
</evidence>
<sequence>MISLTKLAFVAFAGTAAAVPRKDATPTKPGDCTTTLTILDAGFTGDYKPTATITLYNSTVTVAKPTDCHGCNHITSTTELAPWWGGIGPEVAKAIWVYATAPTTVTTFVCATSTATPADVPVPEPTK</sequence>
<accession>A0AA37P4F0</accession>
<protein>
    <submittedName>
        <fullName evidence="2">Uncharacterized protein</fullName>
    </submittedName>
</protein>